<dbReference type="OrthoDB" id="8194903at2759"/>
<evidence type="ECO:0000313" key="1">
    <source>
        <dbReference type="EMBL" id="KAG8222974.1"/>
    </source>
</evidence>
<dbReference type="Proteomes" id="UP000792457">
    <property type="component" value="Unassembled WGS sequence"/>
</dbReference>
<name>A0A8K0JVG5_LADFU</name>
<evidence type="ECO:0000313" key="2">
    <source>
        <dbReference type="Proteomes" id="UP000792457"/>
    </source>
</evidence>
<gene>
    <name evidence="1" type="ORF">J437_LFUL002697</name>
</gene>
<dbReference type="PANTHER" id="PTHR46579:SF1">
    <property type="entry name" value="F5_8 TYPE C DOMAIN-CONTAINING PROTEIN"/>
    <property type="match status" value="1"/>
</dbReference>
<reference evidence="1" key="2">
    <citation type="submission" date="2017-10" db="EMBL/GenBank/DDBJ databases">
        <title>Ladona fulva Genome sequencing and assembly.</title>
        <authorList>
            <person name="Murali S."/>
            <person name="Richards S."/>
            <person name="Bandaranaike D."/>
            <person name="Bellair M."/>
            <person name="Blankenburg K."/>
            <person name="Chao H."/>
            <person name="Dinh H."/>
            <person name="Doddapaneni H."/>
            <person name="Dugan-Rocha S."/>
            <person name="Elkadiri S."/>
            <person name="Gnanaolivu R."/>
            <person name="Hernandez B."/>
            <person name="Skinner E."/>
            <person name="Javaid M."/>
            <person name="Lee S."/>
            <person name="Li M."/>
            <person name="Ming W."/>
            <person name="Munidasa M."/>
            <person name="Muniz J."/>
            <person name="Nguyen L."/>
            <person name="Hughes D."/>
            <person name="Osuji N."/>
            <person name="Pu L.-L."/>
            <person name="Puazo M."/>
            <person name="Qu C."/>
            <person name="Quiroz J."/>
            <person name="Raj R."/>
            <person name="Weissenberger G."/>
            <person name="Xin Y."/>
            <person name="Zou X."/>
            <person name="Han Y."/>
            <person name="Worley K."/>
            <person name="Muzny D."/>
            <person name="Gibbs R."/>
        </authorList>
    </citation>
    <scope>NUCLEOTIDE SEQUENCE</scope>
    <source>
        <strain evidence="1">Sampled in the wild</strain>
    </source>
</reference>
<dbReference type="AlphaFoldDB" id="A0A8K0JVG5"/>
<organism evidence="1 2">
    <name type="scientific">Ladona fulva</name>
    <name type="common">Scarce chaser dragonfly</name>
    <name type="synonym">Libellula fulva</name>
    <dbReference type="NCBI Taxonomy" id="123851"/>
    <lineage>
        <taxon>Eukaryota</taxon>
        <taxon>Metazoa</taxon>
        <taxon>Ecdysozoa</taxon>
        <taxon>Arthropoda</taxon>
        <taxon>Hexapoda</taxon>
        <taxon>Insecta</taxon>
        <taxon>Pterygota</taxon>
        <taxon>Palaeoptera</taxon>
        <taxon>Odonata</taxon>
        <taxon>Epiprocta</taxon>
        <taxon>Anisoptera</taxon>
        <taxon>Libelluloidea</taxon>
        <taxon>Libellulidae</taxon>
        <taxon>Ladona</taxon>
    </lineage>
</organism>
<dbReference type="EMBL" id="KZ308148">
    <property type="protein sequence ID" value="KAG8222974.1"/>
    <property type="molecule type" value="Genomic_DNA"/>
</dbReference>
<keyword evidence="2" id="KW-1185">Reference proteome</keyword>
<sequence length="148" mass="16419">MPLYDENCLTFNCHLLNHLPQSVLNWGPLWAHSSFLYEDYNQQLLMSVRGLGSGTRFERTGSQAELLVACSLNLPAKASWTASREKEQMADPIRPFVDVSCPVLAEDILSSCVFLANSCHSGINTFATVNVLNGSLSKEEEHMLTDVI</sequence>
<protein>
    <submittedName>
        <fullName evidence="1">Uncharacterized protein</fullName>
    </submittedName>
</protein>
<comment type="caution">
    <text evidence="1">The sequence shown here is derived from an EMBL/GenBank/DDBJ whole genome shotgun (WGS) entry which is preliminary data.</text>
</comment>
<dbReference type="PANTHER" id="PTHR46579">
    <property type="entry name" value="F5/8 TYPE C DOMAIN-CONTAINING PROTEIN-RELATED"/>
    <property type="match status" value="1"/>
</dbReference>
<accession>A0A8K0JVG5</accession>
<proteinExistence type="predicted"/>
<reference evidence="1" key="1">
    <citation type="submission" date="2013-04" db="EMBL/GenBank/DDBJ databases">
        <authorList>
            <person name="Qu J."/>
            <person name="Murali S.C."/>
            <person name="Bandaranaike D."/>
            <person name="Bellair M."/>
            <person name="Blankenburg K."/>
            <person name="Chao H."/>
            <person name="Dinh H."/>
            <person name="Doddapaneni H."/>
            <person name="Downs B."/>
            <person name="Dugan-Rocha S."/>
            <person name="Elkadiri S."/>
            <person name="Gnanaolivu R.D."/>
            <person name="Hernandez B."/>
            <person name="Javaid M."/>
            <person name="Jayaseelan J.C."/>
            <person name="Lee S."/>
            <person name="Li M."/>
            <person name="Ming W."/>
            <person name="Munidasa M."/>
            <person name="Muniz J."/>
            <person name="Nguyen L."/>
            <person name="Ongeri F."/>
            <person name="Osuji N."/>
            <person name="Pu L.-L."/>
            <person name="Puazo M."/>
            <person name="Qu C."/>
            <person name="Quiroz J."/>
            <person name="Raj R."/>
            <person name="Weissenberger G."/>
            <person name="Xin Y."/>
            <person name="Zou X."/>
            <person name="Han Y."/>
            <person name="Richards S."/>
            <person name="Worley K."/>
            <person name="Muzny D."/>
            <person name="Gibbs R."/>
        </authorList>
    </citation>
    <scope>NUCLEOTIDE SEQUENCE</scope>
    <source>
        <strain evidence="1">Sampled in the wild</strain>
    </source>
</reference>